<evidence type="ECO:0000313" key="2">
    <source>
        <dbReference type="Proteomes" id="UP001148838"/>
    </source>
</evidence>
<dbReference type="Proteomes" id="UP001148838">
    <property type="component" value="Unassembled WGS sequence"/>
</dbReference>
<name>A0ABQ8T1G7_PERAM</name>
<gene>
    <name evidence="1" type="ORF">ANN_07654</name>
</gene>
<sequence length="149" mass="15949">MAGLCEGSNEPPGSLKASNSVGRAAGYGLEGPGFDPGGDRIFFSLPNFQNSPEVHSASYKIEYRVFPGVKGGQSVVPTTPPHSSAEVMESMGLYLHAPQVQVSSHPKRPEFECGPQLEGPEFTVDLQLEGPEFEYSGLSLKVCGSRYQN</sequence>
<organism evidence="1 2">
    <name type="scientific">Periplaneta americana</name>
    <name type="common">American cockroach</name>
    <name type="synonym">Blatta americana</name>
    <dbReference type="NCBI Taxonomy" id="6978"/>
    <lineage>
        <taxon>Eukaryota</taxon>
        <taxon>Metazoa</taxon>
        <taxon>Ecdysozoa</taxon>
        <taxon>Arthropoda</taxon>
        <taxon>Hexapoda</taxon>
        <taxon>Insecta</taxon>
        <taxon>Pterygota</taxon>
        <taxon>Neoptera</taxon>
        <taxon>Polyneoptera</taxon>
        <taxon>Dictyoptera</taxon>
        <taxon>Blattodea</taxon>
        <taxon>Blattoidea</taxon>
        <taxon>Blattidae</taxon>
        <taxon>Blattinae</taxon>
        <taxon>Periplaneta</taxon>
    </lineage>
</organism>
<protein>
    <submittedName>
        <fullName evidence="1">Uncharacterized protein</fullName>
    </submittedName>
</protein>
<accession>A0ABQ8T1G7</accession>
<evidence type="ECO:0000313" key="1">
    <source>
        <dbReference type="EMBL" id="KAJ4439530.1"/>
    </source>
</evidence>
<comment type="caution">
    <text evidence="1">The sequence shown here is derived from an EMBL/GenBank/DDBJ whole genome shotgun (WGS) entry which is preliminary data.</text>
</comment>
<keyword evidence="2" id="KW-1185">Reference proteome</keyword>
<proteinExistence type="predicted"/>
<dbReference type="EMBL" id="JAJSOF020000017">
    <property type="protein sequence ID" value="KAJ4439530.1"/>
    <property type="molecule type" value="Genomic_DNA"/>
</dbReference>
<reference evidence="1 2" key="1">
    <citation type="journal article" date="2022" name="Allergy">
        <title>Genome assembly and annotation of Periplaneta americana reveal a comprehensive cockroach allergen profile.</title>
        <authorList>
            <person name="Wang L."/>
            <person name="Xiong Q."/>
            <person name="Saelim N."/>
            <person name="Wang L."/>
            <person name="Nong W."/>
            <person name="Wan A.T."/>
            <person name="Shi M."/>
            <person name="Liu X."/>
            <person name="Cao Q."/>
            <person name="Hui J.H.L."/>
            <person name="Sookrung N."/>
            <person name="Leung T.F."/>
            <person name="Tungtrongchitr A."/>
            <person name="Tsui S.K.W."/>
        </authorList>
    </citation>
    <scope>NUCLEOTIDE SEQUENCE [LARGE SCALE GENOMIC DNA]</scope>
    <source>
        <strain evidence="1">PWHHKU_190912</strain>
    </source>
</reference>